<dbReference type="AlphaFoldDB" id="F4RHT8"/>
<name>F4RHT8_MELLP</name>
<keyword evidence="3" id="KW-1185">Reference proteome</keyword>
<dbReference type="InParanoid" id="F4RHT8"/>
<dbReference type="RefSeq" id="XP_007408843.1">
    <property type="nucleotide sequence ID" value="XM_007408781.1"/>
</dbReference>
<sequence length="144" mass="16513">MSFQLQLEQTNRVLTRANAAATGVQPGNRLITPKRGGNGRRSVTSQRTPTGDQNGRMSGIKKYGQRPKGLRKTQQELRKKKERRQVEPRNEREEELQAVEEEMEEWGGIGSGNEEGTEEREEEEQGNERTDHKNIVPTHRHNLQ</sequence>
<reference evidence="3" key="1">
    <citation type="journal article" date="2011" name="Proc. Natl. Acad. Sci. U.S.A.">
        <title>Obligate biotrophy features unraveled by the genomic analysis of rust fungi.</title>
        <authorList>
            <person name="Duplessis S."/>
            <person name="Cuomo C.A."/>
            <person name="Lin Y.-C."/>
            <person name="Aerts A."/>
            <person name="Tisserant E."/>
            <person name="Veneault-Fourrey C."/>
            <person name="Joly D.L."/>
            <person name="Hacquard S."/>
            <person name="Amselem J."/>
            <person name="Cantarel B.L."/>
            <person name="Chiu R."/>
            <person name="Coutinho P.M."/>
            <person name="Feau N."/>
            <person name="Field M."/>
            <person name="Frey P."/>
            <person name="Gelhaye E."/>
            <person name="Goldberg J."/>
            <person name="Grabherr M.G."/>
            <person name="Kodira C.D."/>
            <person name="Kohler A."/>
            <person name="Kuees U."/>
            <person name="Lindquist E.A."/>
            <person name="Lucas S.M."/>
            <person name="Mago R."/>
            <person name="Mauceli E."/>
            <person name="Morin E."/>
            <person name="Murat C."/>
            <person name="Pangilinan J.L."/>
            <person name="Park R."/>
            <person name="Pearson M."/>
            <person name="Quesneville H."/>
            <person name="Rouhier N."/>
            <person name="Sakthikumar S."/>
            <person name="Salamov A.A."/>
            <person name="Schmutz J."/>
            <person name="Selles B."/>
            <person name="Shapiro H."/>
            <person name="Tanguay P."/>
            <person name="Tuskan G.A."/>
            <person name="Henrissat B."/>
            <person name="Van de Peer Y."/>
            <person name="Rouze P."/>
            <person name="Ellis J.G."/>
            <person name="Dodds P.N."/>
            <person name="Schein J.E."/>
            <person name="Zhong S."/>
            <person name="Hamelin R.C."/>
            <person name="Grigoriev I.V."/>
            <person name="Szabo L.J."/>
            <person name="Martin F."/>
        </authorList>
    </citation>
    <scope>NUCLEOTIDE SEQUENCE [LARGE SCALE GENOMIC DNA]</scope>
    <source>
        <strain evidence="3">98AG31 / pathotype 3-4-7</strain>
    </source>
</reference>
<protein>
    <submittedName>
        <fullName evidence="2">Uncharacterized protein</fullName>
    </submittedName>
</protein>
<feature type="region of interest" description="Disordered" evidence="1">
    <location>
        <begin position="18"/>
        <end position="144"/>
    </location>
</feature>
<dbReference type="Proteomes" id="UP000001072">
    <property type="component" value="Unassembled WGS sequence"/>
</dbReference>
<feature type="compositionally biased region" description="Basic and acidic residues" evidence="1">
    <location>
        <begin position="73"/>
        <end position="92"/>
    </location>
</feature>
<feature type="compositionally biased region" description="Acidic residues" evidence="1">
    <location>
        <begin position="115"/>
        <end position="125"/>
    </location>
</feature>
<evidence type="ECO:0000256" key="1">
    <source>
        <dbReference type="SAM" id="MobiDB-lite"/>
    </source>
</evidence>
<accession>F4RHT8</accession>
<organism evidence="3">
    <name type="scientific">Melampsora larici-populina (strain 98AG31 / pathotype 3-4-7)</name>
    <name type="common">Poplar leaf rust fungus</name>
    <dbReference type="NCBI Taxonomy" id="747676"/>
    <lineage>
        <taxon>Eukaryota</taxon>
        <taxon>Fungi</taxon>
        <taxon>Dikarya</taxon>
        <taxon>Basidiomycota</taxon>
        <taxon>Pucciniomycotina</taxon>
        <taxon>Pucciniomycetes</taxon>
        <taxon>Pucciniales</taxon>
        <taxon>Melampsoraceae</taxon>
        <taxon>Melampsora</taxon>
    </lineage>
</organism>
<evidence type="ECO:0000313" key="3">
    <source>
        <dbReference type="Proteomes" id="UP000001072"/>
    </source>
</evidence>
<gene>
    <name evidence="2" type="ORF">MELLADRAFT_105343</name>
</gene>
<feature type="compositionally biased region" description="Polar residues" evidence="1">
    <location>
        <begin position="41"/>
        <end position="56"/>
    </location>
</feature>
<dbReference type="EMBL" id="GL883102">
    <property type="protein sequence ID" value="EGG08078.1"/>
    <property type="molecule type" value="Genomic_DNA"/>
</dbReference>
<dbReference type="HOGENOM" id="CLU_1796893_0_0_1"/>
<dbReference type="VEuPathDB" id="FungiDB:MELLADRAFT_105343"/>
<dbReference type="GeneID" id="18922575"/>
<proteinExistence type="predicted"/>
<feature type="compositionally biased region" description="Acidic residues" evidence="1">
    <location>
        <begin position="93"/>
        <end position="105"/>
    </location>
</feature>
<evidence type="ECO:0000313" key="2">
    <source>
        <dbReference type="EMBL" id="EGG08078.1"/>
    </source>
</evidence>
<dbReference type="KEGG" id="mlr:MELLADRAFT_105343"/>